<proteinExistence type="predicted"/>
<dbReference type="AlphaFoldDB" id="A0AAQ4E3D6"/>
<evidence type="ECO:0000313" key="3">
    <source>
        <dbReference type="Proteomes" id="UP001321473"/>
    </source>
</evidence>
<organism evidence="2 3">
    <name type="scientific">Amblyomma americanum</name>
    <name type="common">Lone star tick</name>
    <dbReference type="NCBI Taxonomy" id="6943"/>
    <lineage>
        <taxon>Eukaryota</taxon>
        <taxon>Metazoa</taxon>
        <taxon>Ecdysozoa</taxon>
        <taxon>Arthropoda</taxon>
        <taxon>Chelicerata</taxon>
        <taxon>Arachnida</taxon>
        <taxon>Acari</taxon>
        <taxon>Parasitiformes</taxon>
        <taxon>Ixodida</taxon>
        <taxon>Ixodoidea</taxon>
        <taxon>Ixodidae</taxon>
        <taxon>Amblyomminae</taxon>
        <taxon>Amblyomma</taxon>
    </lineage>
</organism>
<sequence>MEVTVEGTDISPEEVSHQYGWFTIGESKRSGHERQRNNPAAHNGTDRAQGQGSMRHSADSSAKKLGRRLARQSVASNLPRLPNGLTKVIFRPLGGLRILESCGQLGIFQLIRDAAGLTLAESSEDCMLLNFKQHTILVATHSAVRVERYLNIKELTYGENKIAITSYVATPDGSGKGVIQGVPKHLSDADILANHQHPRNPPICGVRRMGAQSQTVLILFNGERVPRWISFGGGMIRCCLYKKKYEVCSLCGQLGHRRDVCPDPKNARCRGCGVANPPETHSCEPECALCANAAGNRNANI</sequence>
<keyword evidence="3" id="KW-1185">Reference proteome</keyword>
<reference evidence="2 3" key="1">
    <citation type="journal article" date="2023" name="Arcadia Sci">
        <title>De novo assembly of a long-read Amblyomma americanum tick genome.</title>
        <authorList>
            <person name="Chou S."/>
            <person name="Poskanzer K.E."/>
            <person name="Rollins M."/>
            <person name="Thuy-Boun P.S."/>
        </authorList>
    </citation>
    <scope>NUCLEOTIDE SEQUENCE [LARGE SCALE GENOMIC DNA]</scope>
    <source>
        <strain evidence="2">F_SG_1</strain>
        <tissue evidence="2">Salivary glands</tissue>
    </source>
</reference>
<feature type="region of interest" description="Disordered" evidence="1">
    <location>
        <begin position="26"/>
        <end position="65"/>
    </location>
</feature>
<feature type="compositionally biased region" description="Basic and acidic residues" evidence="1">
    <location>
        <begin position="26"/>
        <end position="36"/>
    </location>
</feature>
<gene>
    <name evidence="2" type="ORF">V5799_014320</name>
</gene>
<dbReference type="EMBL" id="JARKHS020022934">
    <property type="protein sequence ID" value="KAK8769211.1"/>
    <property type="molecule type" value="Genomic_DNA"/>
</dbReference>
<dbReference type="Proteomes" id="UP001321473">
    <property type="component" value="Unassembled WGS sequence"/>
</dbReference>
<accession>A0AAQ4E3D6</accession>
<evidence type="ECO:0000256" key="1">
    <source>
        <dbReference type="SAM" id="MobiDB-lite"/>
    </source>
</evidence>
<evidence type="ECO:0008006" key="4">
    <source>
        <dbReference type="Google" id="ProtNLM"/>
    </source>
</evidence>
<comment type="caution">
    <text evidence="2">The sequence shown here is derived from an EMBL/GenBank/DDBJ whole genome shotgun (WGS) entry which is preliminary data.</text>
</comment>
<protein>
    <recommendedName>
        <fullName evidence="4">CCHC-type domain-containing protein</fullName>
    </recommendedName>
</protein>
<evidence type="ECO:0000313" key="2">
    <source>
        <dbReference type="EMBL" id="KAK8769211.1"/>
    </source>
</evidence>
<name>A0AAQ4E3D6_AMBAM</name>